<dbReference type="RefSeq" id="WP_344815033.1">
    <property type="nucleotide sequence ID" value="NZ_BAABCT010000001.1"/>
</dbReference>
<evidence type="ECO:0000313" key="1">
    <source>
        <dbReference type="EMBL" id="GAA4061694.1"/>
    </source>
</evidence>
<name>A0ABP7V8A2_9FLAO</name>
<proteinExistence type="predicted"/>
<gene>
    <name evidence="1" type="ORF">GCM10022389_02710</name>
</gene>
<keyword evidence="2" id="KW-1185">Reference proteome</keyword>
<reference evidence="2" key="1">
    <citation type="journal article" date="2019" name="Int. J. Syst. Evol. Microbiol.">
        <title>The Global Catalogue of Microorganisms (GCM) 10K type strain sequencing project: providing services to taxonomists for standard genome sequencing and annotation.</title>
        <authorList>
            <consortium name="The Broad Institute Genomics Platform"/>
            <consortium name="The Broad Institute Genome Sequencing Center for Infectious Disease"/>
            <person name="Wu L."/>
            <person name="Ma J."/>
        </authorList>
    </citation>
    <scope>NUCLEOTIDE SEQUENCE [LARGE SCALE GENOMIC DNA]</scope>
    <source>
        <strain evidence="2">JCM 17069</strain>
    </source>
</reference>
<evidence type="ECO:0000313" key="2">
    <source>
        <dbReference type="Proteomes" id="UP001500367"/>
    </source>
</evidence>
<protein>
    <submittedName>
        <fullName evidence="1">Uncharacterized protein</fullName>
    </submittedName>
</protein>
<organism evidence="1 2">
    <name type="scientific">Flavobacterium cheonanense</name>
    <dbReference type="NCBI Taxonomy" id="706183"/>
    <lineage>
        <taxon>Bacteria</taxon>
        <taxon>Pseudomonadati</taxon>
        <taxon>Bacteroidota</taxon>
        <taxon>Flavobacteriia</taxon>
        <taxon>Flavobacteriales</taxon>
        <taxon>Flavobacteriaceae</taxon>
        <taxon>Flavobacterium</taxon>
    </lineage>
</organism>
<accession>A0ABP7V8A2</accession>
<comment type="caution">
    <text evidence="1">The sequence shown here is derived from an EMBL/GenBank/DDBJ whole genome shotgun (WGS) entry which is preliminary data.</text>
</comment>
<dbReference type="Proteomes" id="UP001500367">
    <property type="component" value="Unassembled WGS sequence"/>
</dbReference>
<sequence length="498" mass="58640">MNKKLQFNRYVPIALKKALDKLDYSRKDNLYTIIDLIYRKEIYFKNELQKVYGYTEISKQQFKELLPTSDNLNDDINFLVDSGFIRRNDYYTMGVKPKGYKISSEFMGKSLPVKITNDNINKRIAKQIIRNKRLKVKRLEFVKSEYFKNFKIDVEGANKAILDMAHSEINELCNRLKFPLSSDQIHAIINCDESSVANRFELLIRAGKEIKNILHRYMVSSMRITAIGDGFLFFKRNKTNGRLDSNLTSLPSYLRPYIQSDEPLFNPDIKNSQPFFLYTLLKFQKSINQEELELYKKMVLSGQLYDALVLDFNKKYQKIWIRDQMKNMVFKIFYSKTSSYLKYKNFFASWFPTIMEFINNTNANSNKILAVKMQTLESHAVLDVIMPELEKLGIIPYTIHDSFMCKQSQVDTIVSVITQKMEELFGVCPTLKVEEVNTQVQEDEEVWEMTDDYFDYEDEDEDLQIEPIQIKIPQMSMAEKQKILDALLRPNLDDEYGF</sequence>
<dbReference type="EMBL" id="BAABCT010000001">
    <property type="protein sequence ID" value="GAA4061694.1"/>
    <property type="molecule type" value="Genomic_DNA"/>
</dbReference>